<dbReference type="RefSeq" id="WP_103959351.1">
    <property type="nucleotide sequence ID" value="NZ_FNVT01000009.1"/>
</dbReference>
<reference evidence="2 3" key="1">
    <citation type="submission" date="2016-10" db="EMBL/GenBank/DDBJ databases">
        <authorList>
            <person name="de Groot N.N."/>
        </authorList>
    </citation>
    <scope>NUCLEOTIDE SEQUENCE [LARGE SCALE GENOMIC DNA]</scope>
    <source>
        <strain evidence="2 3">CGMCC 4.7037</strain>
    </source>
</reference>
<evidence type="ECO:0000313" key="2">
    <source>
        <dbReference type="EMBL" id="SEG95503.1"/>
    </source>
</evidence>
<dbReference type="SUPFAM" id="SSF54427">
    <property type="entry name" value="NTF2-like"/>
    <property type="match status" value="1"/>
</dbReference>
<dbReference type="Pfam" id="PF12680">
    <property type="entry name" value="SnoaL_2"/>
    <property type="match status" value="1"/>
</dbReference>
<accession>A0A1H6EE17</accession>
<dbReference type="InterPro" id="IPR032710">
    <property type="entry name" value="NTF2-like_dom_sf"/>
</dbReference>
<dbReference type="EMBL" id="FNVT01000009">
    <property type="protein sequence ID" value="SEG95503.1"/>
    <property type="molecule type" value="Genomic_DNA"/>
</dbReference>
<sequence length="123" mass="14123">MRDHHAAVRTWLDHYNHDVRRMVDECYADDFIVTVPGFLRIDDREHFHKVEQAVLEAAPDRRGHIVNTIRTGDQVIVEALLTGTDPDTGTPWETPWCAILTFDGDGRITRDNTYLNPAEWPGV</sequence>
<dbReference type="AlphaFoldDB" id="A0A1H6EE17"/>
<evidence type="ECO:0000259" key="1">
    <source>
        <dbReference type="Pfam" id="PF12680"/>
    </source>
</evidence>
<dbReference type="Proteomes" id="UP000236732">
    <property type="component" value="Unassembled WGS sequence"/>
</dbReference>
<gene>
    <name evidence="2" type="ORF">SAMN05444920_10984</name>
</gene>
<protein>
    <submittedName>
        <fullName evidence="2">Ketosteroid isomerase-related protein</fullName>
    </submittedName>
</protein>
<organism evidence="2 3">
    <name type="scientific">Nonomuraea solani</name>
    <dbReference type="NCBI Taxonomy" id="1144553"/>
    <lineage>
        <taxon>Bacteria</taxon>
        <taxon>Bacillati</taxon>
        <taxon>Actinomycetota</taxon>
        <taxon>Actinomycetes</taxon>
        <taxon>Streptosporangiales</taxon>
        <taxon>Streptosporangiaceae</taxon>
        <taxon>Nonomuraea</taxon>
    </lineage>
</organism>
<dbReference type="Gene3D" id="3.10.450.50">
    <property type="match status" value="1"/>
</dbReference>
<dbReference type="GO" id="GO:0016853">
    <property type="term" value="F:isomerase activity"/>
    <property type="evidence" value="ECO:0007669"/>
    <property type="project" value="UniProtKB-KW"/>
</dbReference>
<keyword evidence="3" id="KW-1185">Reference proteome</keyword>
<name>A0A1H6EE17_9ACTN</name>
<feature type="domain" description="SnoaL-like" evidence="1">
    <location>
        <begin position="8"/>
        <end position="110"/>
    </location>
</feature>
<evidence type="ECO:0000313" key="3">
    <source>
        <dbReference type="Proteomes" id="UP000236732"/>
    </source>
</evidence>
<keyword evidence="2" id="KW-0413">Isomerase</keyword>
<proteinExistence type="predicted"/>
<dbReference type="OrthoDB" id="9781757at2"/>
<dbReference type="InterPro" id="IPR037401">
    <property type="entry name" value="SnoaL-like"/>
</dbReference>